<dbReference type="OrthoDB" id="296187at2759"/>
<comment type="subunit">
    <text evidence="9">Supercomplex made of cofactors A to E. Cofactors A and D function by capturing and stabilizing tubulin in a quasi-native conformation. Cofactor E binds to the cofactor D-tubulin complex; interaction with cofactor C then causes the release of tubulin polypeptides that are committed to the native state.</text>
</comment>
<keyword evidence="12" id="KW-1185">Reference proteome</keyword>
<evidence type="ECO:0000256" key="6">
    <source>
        <dbReference type="ARBA" id="ARBA00022701"/>
    </source>
</evidence>
<reference evidence="11 12" key="1">
    <citation type="journal article" date="2009" name="Genome Res.">
        <title>Comparative genomics of the fungal pathogens Candida dubliniensis and Candida albicans.</title>
        <authorList>
            <person name="Jackson A.P."/>
            <person name="Gamble J.A."/>
            <person name="Yeomans T."/>
            <person name="Moran G.P."/>
            <person name="Saunders D."/>
            <person name="Harris D."/>
            <person name="Aslett M."/>
            <person name="Barrell J.F."/>
            <person name="Butler G."/>
            <person name="Citiulo F."/>
            <person name="Coleman D.C."/>
            <person name="de Groot P.W.J."/>
            <person name="Goodwin T.J."/>
            <person name="Quail M.A."/>
            <person name="McQuillan J."/>
            <person name="Munro C.A."/>
            <person name="Pain A."/>
            <person name="Poulter R.T."/>
            <person name="Rajandream M.A."/>
            <person name="Renauld H."/>
            <person name="Spiering M.J."/>
            <person name="Tivey A."/>
            <person name="Gow N.A.R."/>
            <person name="Barrell B."/>
            <person name="Sullivan D.J."/>
            <person name="Berriman M."/>
        </authorList>
    </citation>
    <scope>NUCLEOTIDE SEQUENCE [LARGE SCALE GENOMIC DNA]</scope>
    <source>
        <strain evidence="12">CD36 / ATCC MYA-646 / CBS 7987 / NCPF 3949 / NRRL Y-17841</strain>
    </source>
</reference>
<dbReference type="CGD" id="CAL0000170883">
    <property type="gene designation" value="Cd36_30060"/>
</dbReference>
<keyword evidence="5 9" id="KW-0963">Cytoplasm</keyword>
<organism evidence="11 12">
    <name type="scientific">Candida dubliniensis (strain CD36 / ATCC MYA-646 / CBS 7987 / NCPF 3949 / NRRL Y-17841)</name>
    <name type="common">Yeast</name>
    <dbReference type="NCBI Taxonomy" id="573826"/>
    <lineage>
        <taxon>Eukaryota</taxon>
        <taxon>Fungi</taxon>
        <taxon>Dikarya</taxon>
        <taxon>Ascomycota</taxon>
        <taxon>Saccharomycotina</taxon>
        <taxon>Pichiomycetes</taxon>
        <taxon>Debaryomycetaceae</taxon>
        <taxon>Candida/Lodderomyces clade</taxon>
        <taxon>Candida</taxon>
    </lineage>
</organism>
<dbReference type="EMBL" id="FM992695">
    <property type="protein sequence ID" value="CAX40026.1"/>
    <property type="molecule type" value="Genomic_DNA"/>
</dbReference>
<proteinExistence type="inferred from homology"/>
<dbReference type="PANTHER" id="PTHR21500">
    <property type="entry name" value="TUBULIN-SPECIFIC CHAPERONE A"/>
    <property type="match status" value="1"/>
</dbReference>
<dbReference type="HOGENOM" id="CLU_130569_2_0_1"/>
<name>B9WLR4_CANDC</name>
<evidence type="ECO:0000313" key="11">
    <source>
        <dbReference type="EMBL" id="CAX40026.1"/>
    </source>
</evidence>
<sequence>MEKKRRKIKTTNKKKKFRDLGNLFTPDQVYNNYLPVIIMGPSPLQIKVNALKRLIKEEKLCKQEVAEQEQHVNQMKANNADEYELKKQIQVLEESQRMVPEVTKKITQYRQALREFLDSYKGDEDVTEAKELL</sequence>
<gene>
    <name evidence="10" type="ordered locus">Cd36_30060</name>
    <name evidence="11" type="ORF">CD36_30060</name>
</gene>
<dbReference type="SUPFAM" id="SSF46988">
    <property type="entry name" value="Tubulin chaperone cofactor A"/>
    <property type="match status" value="1"/>
</dbReference>
<dbReference type="Proteomes" id="UP000002605">
    <property type="component" value="Chromosome R"/>
</dbReference>
<evidence type="ECO:0000313" key="12">
    <source>
        <dbReference type="Proteomes" id="UP000002605"/>
    </source>
</evidence>
<dbReference type="Pfam" id="PF02970">
    <property type="entry name" value="TBCA"/>
    <property type="match status" value="1"/>
</dbReference>
<dbReference type="GO" id="GO:0005874">
    <property type="term" value="C:microtubule"/>
    <property type="evidence" value="ECO:0007669"/>
    <property type="project" value="UniProtKB-KW"/>
</dbReference>
<protein>
    <recommendedName>
        <fullName evidence="4 9">Tubulin-specific chaperone A</fullName>
    </recommendedName>
</protein>
<evidence type="ECO:0000256" key="7">
    <source>
        <dbReference type="ARBA" id="ARBA00023186"/>
    </source>
</evidence>
<dbReference type="GO" id="GO:0007021">
    <property type="term" value="P:tubulin complex assembly"/>
    <property type="evidence" value="ECO:0007669"/>
    <property type="project" value="UniProtKB-UniRule"/>
</dbReference>
<evidence type="ECO:0000256" key="4">
    <source>
        <dbReference type="ARBA" id="ARBA00015002"/>
    </source>
</evidence>
<keyword evidence="6 9" id="KW-0493">Microtubule</keyword>
<evidence type="ECO:0000256" key="5">
    <source>
        <dbReference type="ARBA" id="ARBA00022490"/>
    </source>
</evidence>
<dbReference type="GO" id="GO:0048487">
    <property type="term" value="F:beta-tubulin binding"/>
    <property type="evidence" value="ECO:0007669"/>
    <property type="project" value="InterPro"/>
</dbReference>
<dbReference type="RefSeq" id="XP_002422025.1">
    <property type="nucleotide sequence ID" value="XM_002421980.1"/>
</dbReference>
<keyword evidence="7 9" id="KW-0143">Chaperone</keyword>
<dbReference type="Gene3D" id="1.20.58.90">
    <property type="match status" value="1"/>
</dbReference>
<dbReference type="FunFam" id="1.20.58.90:FF:000010">
    <property type="entry name" value="Tubulin-specific chaperone A"/>
    <property type="match status" value="1"/>
</dbReference>
<accession>B9WLR4</accession>
<evidence type="ECO:0000256" key="2">
    <source>
        <dbReference type="ARBA" id="ARBA00004245"/>
    </source>
</evidence>
<dbReference type="GO" id="GO:0005829">
    <property type="term" value="C:cytosol"/>
    <property type="evidence" value="ECO:0007669"/>
    <property type="project" value="TreeGrafter"/>
</dbReference>
<comment type="subcellular location">
    <subcellularLocation>
        <location evidence="2 9">Cytoplasm</location>
        <location evidence="2 9">Cytoskeleton</location>
    </subcellularLocation>
</comment>
<dbReference type="GO" id="GO:0007023">
    <property type="term" value="P:post-chaperonin tubulin folding pathway"/>
    <property type="evidence" value="ECO:0007669"/>
    <property type="project" value="UniProtKB-UniRule"/>
</dbReference>
<dbReference type="eggNOG" id="KOG3470">
    <property type="taxonomic scope" value="Eukaryota"/>
</dbReference>
<evidence type="ECO:0000313" key="10">
    <source>
        <dbReference type="CGD" id="CAL0000170883"/>
    </source>
</evidence>
<dbReference type="AlphaFoldDB" id="B9WLR4"/>
<comment type="function">
    <text evidence="1">Tubulin-folding protein; involved in the early step of the tubulin folding pathway.</text>
</comment>
<comment type="similarity">
    <text evidence="3 9">Belongs to the TBCA family.</text>
</comment>
<dbReference type="InterPro" id="IPR036126">
    <property type="entry name" value="TBCA_sf"/>
</dbReference>
<evidence type="ECO:0000256" key="9">
    <source>
        <dbReference type="RuleBase" id="RU364030"/>
    </source>
</evidence>
<evidence type="ECO:0000256" key="8">
    <source>
        <dbReference type="ARBA" id="ARBA00023212"/>
    </source>
</evidence>
<dbReference type="PANTHER" id="PTHR21500:SF0">
    <property type="entry name" value="TUBULIN-SPECIFIC CHAPERONE A"/>
    <property type="match status" value="1"/>
</dbReference>
<dbReference type="GeneID" id="8050139"/>
<evidence type="ECO:0000256" key="1">
    <source>
        <dbReference type="ARBA" id="ARBA00003046"/>
    </source>
</evidence>
<dbReference type="InterPro" id="IPR004226">
    <property type="entry name" value="TBCA"/>
</dbReference>
<evidence type="ECO:0000256" key="3">
    <source>
        <dbReference type="ARBA" id="ARBA00006806"/>
    </source>
</evidence>
<keyword evidence="8 9" id="KW-0206">Cytoskeleton</keyword>
<dbReference type="KEGG" id="cdu:CD36_30060"/>